<dbReference type="GO" id="GO:0006508">
    <property type="term" value="P:proteolysis"/>
    <property type="evidence" value="ECO:0007669"/>
    <property type="project" value="UniProtKB-KW"/>
</dbReference>
<accession>A0A3R6DHH1</accession>
<evidence type="ECO:0000256" key="3">
    <source>
        <dbReference type="ARBA" id="ARBA00022801"/>
    </source>
</evidence>
<dbReference type="SUPFAM" id="SSF53187">
    <property type="entry name" value="Zn-dependent exopeptidases"/>
    <property type="match status" value="1"/>
</dbReference>
<keyword evidence="2" id="KW-0479">Metal-binding</keyword>
<dbReference type="PANTHER" id="PTHR43270">
    <property type="entry name" value="BETA-ALA-HIS DIPEPTIDASE"/>
    <property type="match status" value="1"/>
</dbReference>
<dbReference type="PANTHER" id="PTHR43270:SF12">
    <property type="entry name" value="SUCCINYL-DIAMINOPIMELATE DESUCCINYLASE"/>
    <property type="match status" value="1"/>
</dbReference>
<dbReference type="InterPro" id="IPR011650">
    <property type="entry name" value="Peptidase_M20_dimer"/>
</dbReference>
<evidence type="ECO:0000313" key="5">
    <source>
        <dbReference type="EMBL" id="RGZ50776.1"/>
    </source>
</evidence>
<dbReference type="Proteomes" id="UP000285173">
    <property type="component" value="Unassembled WGS sequence"/>
</dbReference>
<evidence type="ECO:0000313" key="6">
    <source>
        <dbReference type="EMBL" id="RHH75814.1"/>
    </source>
</evidence>
<dbReference type="EMBL" id="QRKC01000007">
    <property type="protein sequence ID" value="RHH75814.1"/>
    <property type="molecule type" value="Genomic_DNA"/>
</dbReference>
<keyword evidence="1" id="KW-0645">Protease</keyword>
<comment type="caution">
    <text evidence="5">The sequence shown here is derived from an EMBL/GenBank/DDBJ whole genome shotgun (WGS) entry which is preliminary data.</text>
</comment>
<dbReference type="Proteomes" id="UP000283732">
    <property type="component" value="Unassembled WGS sequence"/>
</dbReference>
<dbReference type="CDD" id="cd05680">
    <property type="entry name" value="M20_dipept_like"/>
    <property type="match status" value="1"/>
</dbReference>
<dbReference type="FunFam" id="3.30.70.360:FF:000016">
    <property type="entry name" value="Peptidase family M20/M25/M40"/>
    <property type="match status" value="1"/>
</dbReference>
<dbReference type="Pfam" id="PF01546">
    <property type="entry name" value="Peptidase_M20"/>
    <property type="match status" value="1"/>
</dbReference>
<protein>
    <submittedName>
        <fullName evidence="5">Dipeptidase</fullName>
    </submittedName>
</protein>
<dbReference type="InterPro" id="IPR002933">
    <property type="entry name" value="Peptidase_M20"/>
</dbReference>
<dbReference type="GO" id="GO:0046872">
    <property type="term" value="F:metal ion binding"/>
    <property type="evidence" value="ECO:0007669"/>
    <property type="project" value="UniProtKB-KW"/>
</dbReference>
<dbReference type="AlphaFoldDB" id="A0A3R6DHH1"/>
<dbReference type="NCBIfam" id="NF006579">
    <property type="entry name" value="PRK09104.1"/>
    <property type="match status" value="1"/>
</dbReference>
<dbReference type="Gene3D" id="3.40.630.10">
    <property type="entry name" value="Zn peptidases"/>
    <property type="match status" value="1"/>
</dbReference>
<evidence type="ECO:0000256" key="1">
    <source>
        <dbReference type="ARBA" id="ARBA00022670"/>
    </source>
</evidence>
<sequence length="452" mass="50292">MTSVKKYIESNKDRFIEELFSLIRIPSISAKHEHKPDMEACAKRWTELLLAAGADKAVVMQTEGNPVVYGEKMVSPEAQTVLVYSHYDVMPAEPFDQWKSRPFEPEIRDGRIWARGADDDKGQAMMQVKGFETALNLDLLKCNVKFIFEGEEEIGSPSLEAFCRTHKELLKADVILVSDTSMVSAETPSLTTGLRGLAYWEIEVTGPNRDLHSGHFGGAVANPINVLCKLMADITDADGRITIPGFYDDVEDVSPAEREMIAQIPFDEAKYKAAIGVDELFGEKGYSTLERNSCRPSFDICGIWGGYMEEGSKTVLPSKAYAKVSCRLVPHQDHEKISKLFEEYIARVAPAYVKVRVTPKHGGQGYVCPIDLPAYKAAEEAVFVAFGKRPLAVRRGGSIPIISTFEQVLGIKTVLMGFGLEQNAIHSPNESCTLDFFYKGIESVAEFYKRFN</sequence>
<dbReference type="EMBL" id="QSEF01000003">
    <property type="protein sequence ID" value="RGZ50776.1"/>
    <property type="molecule type" value="Genomic_DNA"/>
</dbReference>
<organism evidence="5 8">
    <name type="scientific">Parabacteroides merdae</name>
    <dbReference type="NCBI Taxonomy" id="46503"/>
    <lineage>
        <taxon>Bacteria</taxon>
        <taxon>Pseudomonadati</taxon>
        <taxon>Bacteroidota</taxon>
        <taxon>Bacteroidia</taxon>
        <taxon>Bacteroidales</taxon>
        <taxon>Tannerellaceae</taxon>
        <taxon>Parabacteroides</taxon>
    </lineage>
</organism>
<dbReference type="NCBIfam" id="NF006053">
    <property type="entry name" value="PRK08201.1"/>
    <property type="match status" value="1"/>
</dbReference>
<evidence type="ECO:0000256" key="2">
    <source>
        <dbReference type="ARBA" id="ARBA00022723"/>
    </source>
</evidence>
<dbReference type="Gene3D" id="3.30.70.360">
    <property type="match status" value="1"/>
</dbReference>
<dbReference type="RefSeq" id="WP_122202623.1">
    <property type="nucleotide sequence ID" value="NZ_DAWDXW010000008.1"/>
</dbReference>
<evidence type="ECO:0000313" key="8">
    <source>
        <dbReference type="Proteomes" id="UP000285173"/>
    </source>
</evidence>
<keyword evidence="3" id="KW-0378">Hydrolase</keyword>
<evidence type="ECO:0000313" key="7">
    <source>
        <dbReference type="Proteomes" id="UP000283732"/>
    </source>
</evidence>
<feature type="domain" description="Peptidase M20 dimerisation" evidence="4">
    <location>
        <begin position="192"/>
        <end position="352"/>
    </location>
</feature>
<name>A0A3R6DHH1_9BACT</name>
<proteinExistence type="predicted"/>
<dbReference type="InterPro" id="IPR051458">
    <property type="entry name" value="Cyt/Met_Dipeptidase"/>
</dbReference>
<evidence type="ECO:0000259" key="4">
    <source>
        <dbReference type="Pfam" id="PF07687"/>
    </source>
</evidence>
<gene>
    <name evidence="6" type="ORF">DW191_15160</name>
    <name evidence="5" type="ORF">DW986_02910</name>
</gene>
<dbReference type="GO" id="GO:0008233">
    <property type="term" value="F:peptidase activity"/>
    <property type="evidence" value="ECO:0007669"/>
    <property type="project" value="UniProtKB-KW"/>
</dbReference>
<reference evidence="7 8" key="1">
    <citation type="submission" date="2018-08" db="EMBL/GenBank/DDBJ databases">
        <title>A genome reference for cultivated species of the human gut microbiota.</title>
        <authorList>
            <person name="Zou Y."/>
            <person name="Xue W."/>
            <person name="Luo G."/>
        </authorList>
    </citation>
    <scope>NUCLEOTIDE SEQUENCE [LARGE SCALE GENOMIC DNA]</scope>
    <source>
        <strain evidence="6 7">AM16-50</strain>
        <strain evidence="5 8">AM50-15</strain>
    </source>
</reference>
<dbReference type="NCBIfam" id="NF005914">
    <property type="entry name" value="PRK07907.1"/>
    <property type="match status" value="1"/>
</dbReference>
<dbReference type="Pfam" id="PF07687">
    <property type="entry name" value="M20_dimer"/>
    <property type="match status" value="1"/>
</dbReference>